<comment type="caution">
    <text evidence="2">The sequence shown here is derived from an EMBL/GenBank/DDBJ whole genome shotgun (WGS) entry which is preliminary data.</text>
</comment>
<proteinExistence type="predicted"/>
<feature type="compositionally biased region" description="Basic residues" evidence="1">
    <location>
        <begin position="203"/>
        <end position="217"/>
    </location>
</feature>
<dbReference type="EMBL" id="CAJQUM010000001">
    <property type="protein sequence ID" value="CAG4883730.1"/>
    <property type="molecule type" value="Genomic_DNA"/>
</dbReference>
<feature type="compositionally biased region" description="Basic and acidic residues" evidence="1">
    <location>
        <begin position="187"/>
        <end position="202"/>
    </location>
</feature>
<accession>A0A916J4H2</accession>
<protein>
    <submittedName>
        <fullName evidence="2">Uncharacterized protein</fullName>
    </submittedName>
</protein>
<gene>
    <name evidence="2" type="ORF">GTOL_11613</name>
</gene>
<sequence>MTNILNITQRKERASKMERRASEMLAELWPEISEEYLWDRKKAAGFTTMPRTMAYLMNMIGNLTKGQNAGMTYLTIWCRLFYSGIVELPSEKQMAFETGFTGERAVDTWRKRMRHLKRLGFIDYKGGADHDFQWVLVYNPHHVVCRLGTKVQPRLRAAWLDRAIEIGAKDMDELPEMAIKRREKEIAKKAADETKTKEETKKPLKKKVVRRKLIQSS</sequence>
<evidence type="ECO:0000313" key="3">
    <source>
        <dbReference type="Proteomes" id="UP000742786"/>
    </source>
</evidence>
<keyword evidence="3" id="KW-1185">Reference proteome</keyword>
<feature type="region of interest" description="Disordered" evidence="1">
    <location>
        <begin position="187"/>
        <end position="217"/>
    </location>
</feature>
<evidence type="ECO:0000256" key="1">
    <source>
        <dbReference type="SAM" id="MobiDB-lite"/>
    </source>
</evidence>
<reference evidence="2" key="1">
    <citation type="submission" date="2021-04" db="EMBL/GenBank/DDBJ databases">
        <authorList>
            <person name="Hornung B."/>
        </authorList>
    </citation>
    <scope>NUCLEOTIDE SEQUENCE</scope>
    <source>
        <strain evidence="2">G5G6</strain>
    </source>
</reference>
<dbReference type="Proteomes" id="UP000742786">
    <property type="component" value="Unassembled WGS sequence"/>
</dbReference>
<organism evidence="2 3">
    <name type="scientific">Georgfuchsia toluolica</name>
    <dbReference type="NCBI Taxonomy" id="424218"/>
    <lineage>
        <taxon>Bacteria</taxon>
        <taxon>Pseudomonadati</taxon>
        <taxon>Pseudomonadota</taxon>
        <taxon>Betaproteobacteria</taxon>
        <taxon>Nitrosomonadales</taxon>
        <taxon>Sterolibacteriaceae</taxon>
        <taxon>Georgfuchsia</taxon>
    </lineage>
</organism>
<evidence type="ECO:0000313" key="2">
    <source>
        <dbReference type="EMBL" id="CAG4883730.1"/>
    </source>
</evidence>
<name>A0A916J4H2_9PROT</name>
<dbReference type="AlphaFoldDB" id="A0A916J4H2"/>
<dbReference type="RefSeq" id="WP_220635662.1">
    <property type="nucleotide sequence ID" value="NZ_CAJQUM010000001.1"/>
</dbReference>